<dbReference type="Gene3D" id="3.40.50.720">
    <property type="entry name" value="NAD(P)-binding Rossmann-like Domain"/>
    <property type="match status" value="1"/>
</dbReference>
<dbReference type="PROSITE" id="PS00064">
    <property type="entry name" value="L_LDH"/>
    <property type="match status" value="1"/>
</dbReference>
<organism evidence="9 10">
    <name type="scientific">Pseudopithomyces chartarum</name>
    <dbReference type="NCBI Taxonomy" id="1892770"/>
    <lineage>
        <taxon>Eukaryota</taxon>
        <taxon>Fungi</taxon>
        <taxon>Dikarya</taxon>
        <taxon>Ascomycota</taxon>
        <taxon>Pezizomycotina</taxon>
        <taxon>Dothideomycetes</taxon>
        <taxon>Pleosporomycetidae</taxon>
        <taxon>Pleosporales</taxon>
        <taxon>Massarineae</taxon>
        <taxon>Didymosphaeriaceae</taxon>
        <taxon>Pseudopithomyces</taxon>
    </lineage>
</organism>
<gene>
    <name evidence="9" type="ORF">GRF29_1536g110995</name>
</gene>
<name>A0AAN6RAE5_9PLEO</name>
<feature type="domain" description="Lactate/malate dehydrogenase N-terminal" evidence="7">
    <location>
        <begin position="10"/>
        <end position="147"/>
    </location>
</feature>
<dbReference type="Proteomes" id="UP001280581">
    <property type="component" value="Unassembled WGS sequence"/>
</dbReference>
<evidence type="ECO:0000256" key="2">
    <source>
        <dbReference type="ARBA" id="ARBA00006054"/>
    </source>
</evidence>
<evidence type="ECO:0000256" key="6">
    <source>
        <dbReference type="RuleBase" id="RU000496"/>
    </source>
</evidence>
<feature type="domain" description="Lactate/malate dehydrogenase C-terminal" evidence="8">
    <location>
        <begin position="150"/>
        <end position="234"/>
    </location>
</feature>
<evidence type="ECO:0000256" key="5">
    <source>
        <dbReference type="ARBA" id="ARBA00023027"/>
    </source>
</evidence>
<comment type="pathway">
    <text evidence="1 6">Fermentation; pyruvate fermentation to lactate; (S)-lactate from pyruvate: step 1/1.</text>
</comment>
<dbReference type="PANTHER" id="PTHR43128">
    <property type="entry name" value="L-2-HYDROXYCARBOXYLATE DEHYDROGENASE (NAD(P)(+))"/>
    <property type="match status" value="1"/>
</dbReference>
<dbReference type="Pfam" id="PF02866">
    <property type="entry name" value="Ldh_1_C"/>
    <property type="match status" value="1"/>
</dbReference>
<dbReference type="InterPro" id="IPR022383">
    <property type="entry name" value="Lactate/malate_DH_C"/>
</dbReference>
<sequence length="244" mass="25732">MPEQRLKTTIAILGCGDVGATLAYTLLQNPICSEVLLVDPKKDLLEAQVRDLADATYGSRAATRIRAGTHREAGQADIVVITAGAKQKPGESRLSLLSRNLHILSSIFTSMSPLSPHTILILVANPVDILTHFARKLSGLPSSQVLGTGTSLDTARLRGALADSLSISPSSINAFVLGEHGDSQFIPWSTATIGCTPLHLALPSGTLTSEFKAEVEERTRGAAGAIIKAKGCTAQEIFLNQANL</sequence>
<dbReference type="SUPFAM" id="SSF51735">
    <property type="entry name" value="NAD(P)-binding Rossmann-fold domains"/>
    <property type="match status" value="1"/>
</dbReference>
<keyword evidence="4 6" id="KW-0560">Oxidoreductase</keyword>
<dbReference type="SUPFAM" id="SSF56327">
    <property type="entry name" value="LDH C-terminal domain-like"/>
    <property type="match status" value="1"/>
</dbReference>
<comment type="caution">
    <text evidence="9">The sequence shown here is derived from an EMBL/GenBank/DDBJ whole genome shotgun (WGS) entry which is preliminary data.</text>
</comment>
<dbReference type="AlphaFoldDB" id="A0AAN6RAE5"/>
<keyword evidence="10" id="KW-1185">Reference proteome</keyword>
<reference evidence="9 10" key="1">
    <citation type="submission" date="2021-02" db="EMBL/GenBank/DDBJ databases">
        <title>Genome assembly of Pseudopithomyces chartarum.</title>
        <authorList>
            <person name="Jauregui R."/>
            <person name="Singh J."/>
            <person name="Voisey C."/>
        </authorList>
    </citation>
    <scope>NUCLEOTIDE SEQUENCE [LARGE SCALE GENOMIC DNA]</scope>
    <source>
        <strain evidence="9 10">AGR01</strain>
    </source>
</reference>
<evidence type="ECO:0000256" key="4">
    <source>
        <dbReference type="ARBA" id="ARBA00023002"/>
    </source>
</evidence>
<evidence type="ECO:0000313" key="9">
    <source>
        <dbReference type="EMBL" id="KAK3196961.1"/>
    </source>
</evidence>
<accession>A0AAN6RAE5</accession>
<evidence type="ECO:0000313" key="10">
    <source>
        <dbReference type="Proteomes" id="UP001280581"/>
    </source>
</evidence>
<dbReference type="EMBL" id="WVTA01000021">
    <property type="protein sequence ID" value="KAK3196961.1"/>
    <property type="molecule type" value="Genomic_DNA"/>
</dbReference>
<keyword evidence="5 6" id="KW-0520">NAD</keyword>
<dbReference type="InterPro" id="IPR018177">
    <property type="entry name" value="L-lactate_DH_AS"/>
</dbReference>
<comment type="catalytic activity">
    <reaction evidence="6">
        <text>(S)-lactate + NAD(+) = pyruvate + NADH + H(+)</text>
        <dbReference type="Rhea" id="RHEA:23444"/>
        <dbReference type="ChEBI" id="CHEBI:15361"/>
        <dbReference type="ChEBI" id="CHEBI:15378"/>
        <dbReference type="ChEBI" id="CHEBI:16651"/>
        <dbReference type="ChEBI" id="CHEBI:57540"/>
        <dbReference type="ChEBI" id="CHEBI:57945"/>
        <dbReference type="EC" id="1.1.1.27"/>
    </reaction>
</comment>
<dbReference type="GO" id="GO:0006089">
    <property type="term" value="P:lactate metabolic process"/>
    <property type="evidence" value="ECO:0007669"/>
    <property type="project" value="TreeGrafter"/>
</dbReference>
<dbReference type="PANTHER" id="PTHR43128:SF16">
    <property type="entry name" value="L-LACTATE DEHYDROGENASE"/>
    <property type="match status" value="1"/>
</dbReference>
<protein>
    <recommendedName>
        <fullName evidence="3 6">L-lactate dehydrogenase</fullName>
        <ecNumber evidence="3 6">1.1.1.27</ecNumber>
    </recommendedName>
</protein>
<proteinExistence type="inferred from homology"/>
<evidence type="ECO:0000256" key="3">
    <source>
        <dbReference type="ARBA" id="ARBA00012967"/>
    </source>
</evidence>
<evidence type="ECO:0000259" key="7">
    <source>
        <dbReference type="Pfam" id="PF00056"/>
    </source>
</evidence>
<evidence type="ECO:0000256" key="1">
    <source>
        <dbReference type="ARBA" id="ARBA00004843"/>
    </source>
</evidence>
<comment type="similarity">
    <text evidence="2">Belongs to the LDH/MDH superfamily. LDH family.</text>
</comment>
<dbReference type="EC" id="1.1.1.27" evidence="3 6"/>
<dbReference type="InterPro" id="IPR036291">
    <property type="entry name" value="NAD(P)-bd_dom_sf"/>
</dbReference>
<dbReference type="PRINTS" id="PR00086">
    <property type="entry name" value="LLDHDRGNASE"/>
</dbReference>
<dbReference type="InterPro" id="IPR015955">
    <property type="entry name" value="Lactate_DH/Glyco_Ohase_4_C"/>
</dbReference>
<dbReference type="Pfam" id="PF00056">
    <property type="entry name" value="Ldh_1_N"/>
    <property type="match status" value="1"/>
</dbReference>
<dbReference type="InterPro" id="IPR001557">
    <property type="entry name" value="L-lactate/malate_DH"/>
</dbReference>
<dbReference type="Gene3D" id="3.90.110.10">
    <property type="entry name" value="Lactate dehydrogenase/glycoside hydrolase, family 4, C-terminal"/>
    <property type="match status" value="1"/>
</dbReference>
<dbReference type="CDD" id="cd00300">
    <property type="entry name" value="LDH_like"/>
    <property type="match status" value="1"/>
</dbReference>
<dbReference type="GO" id="GO:0004459">
    <property type="term" value="F:L-lactate dehydrogenase (NAD+) activity"/>
    <property type="evidence" value="ECO:0007669"/>
    <property type="project" value="UniProtKB-EC"/>
</dbReference>
<evidence type="ECO:0000259" key="8">
    <source>
        <dbReference type="Pfam" id="PF02866"/>
    </source>
</evidence>
<dbReference type="InterPro" id="IPR001236">
    <property type="entry name" value="Lactate/malate_DH_N"/>
</dbReference>